<keyword evidence="2" id="KW-1185">Reference proteome</keyword>
<evidence type="ECO:0000313" key="2">
    <source>
        <dbReference type="Proteomes" id="UP000887566"/>
    </source>
</evidence>
<dbReference type="WBParaSite" id="PSAMB.scaffold147size72779.g2602.t1">
    <property type="protein sequence ID" value="PSAMB.scaffold147size72779.g2602.t1"/>
    <property type="gene ID" value="PSAMB.scaffold147size72779.g2602"/>
</dbReference>
<organism evidence="2 3">
    <name type="scientific">Plectus sambesii</name>
    <dbReference type="NCBI Taxonomy" id="2011161"/>
    <lineage>
        <taxon>Eukaryota</taxon>
        <taxon>Metazoa</taxon>
        <taxon>Ecdysozoa</taxon>
        <taxon>Nematoda</taxon>
        <taxon>Chromadorea</taxon>
        <taxon>Plectida</taxon>
        <taxon>Plectina</taxon>
        <taxon>Plectoidea</taxon>
        <taxon>Plectidae</taxon>
        <taxon>Plectus</taxon>
    </lineage>
</organism>
<accession>A0A914V3H5</accession>
<sequence length="120" mass="13499">MRRRREKLADSQGLAAGRRLSNTSEHECQDLAETARGRLRRPAMVADCGGKRGRQGIAVDSALGETVASGRRLAHQPVCAHSKNCRHPFTTSQLTAVHTCRPCRRLDHRHLRYQFRQSSN</sequence>
<dbReference type="Proteomes" id="UP000887566">
    <property type="component" value="Unplaced"/>
</dbReference>
<reference evidence="3" key="1">
    <citation type="submission" date="2022-11" db="UniProtKB">
        <authorList>
            <consortium name="WormBaseParasite"/>
        </authorList>
    </citation>
    <scope>IDENTIFICATION</scope>
</reference>
<proteinExistence type="predicted"/>
<evidence type="ECO:0000256" key="1">
    <source>
        <dbReference type="SAM" id="MobiDB-lite"/>
    </source>
</evidence>
<evidence type="ECO:0000313" key="3">
    <source>
        <dbReference type="WBParaSite" id="PSAMB.scaffold147size72779.g2602.t1"/>
    </source>
</evidence>
<feature type="region of interest" description="Disordered" evidence="1">
    <location>
        <begin position="1"/>
        <end position="28"/>
    </location>
</feature>
<protein>
    <submittedName>
        <fullName evidence="3">Uncharacterized protein</fullName>
    </submittedName>
</protein>
<dbReference type="AlphaFoldDB" id="A0A914V3H5"/>
<name>A0A914V3H5_9BILA</name>